<name>A0A1H0T4G2_9BACT</name>
<dbReference type="EMBL" id="FNJI01000022">
    <property type="protein sequence ID" value="SDP48952.1"/>
    <property type="molecule type" value="Genomic_DNA"/>
</dbReference>
<comment type="subcellular location">
    <subcellularLocation>
        <location evidence="1">Cell inner membrane</location>
    </subcellularLocation>
</comment>
<dbReference type="CDD" id="cd07984">
    <property type="entry name" value="LPLAT_LABLAT-like"/>
    <property type="match status" value="1"/>
</dbReference>
<dbReference type="STRING" id="91360.SAMN05660330_02925"/>
<dbReference type="OrthoDB" id="9808633at2"/>
<dbReference type="InterPro" id="IPR004960">
    <property type="entry name" value="LipA_acyltrans"/>
</dbReference>
<keyword evidence="7" id="KW-0812">Transmembrane</keyword>
<evidence type="ECO:0000256" key="5">
    <source>
        <dbReference type="ARBA" id="ARBA00023136"/>
    </source>
</evidence>
<evidence type="ECO:0000313" key="9">
    <source>
        <dbReference type="Proteomes" id="UP000199073"/>
    </source>
</evidence>
<evidence type="ECO:0000256" key="6">
    <source>
        <dbReference type="ARBA" id="ARBA00023315"/>
    </source>
</evidence>
<feature type="transmembrane region" description="Helical" evidence="7">
    <location>
        <begin position="70"/>
        <end position="89"/>
    </location>
</feature>
<dbReference type="GO" id="GO:0005886">
    <property type="term" value="C:plasma membrane"/>
    <property type="evidence" value="ECO:0007669"/>
    <property type="project" value="UniProtKB-SubCell"/>
</dbReference>
<keyword evidence="4 8" id="KW-0808">Transferase</keyword>
<dbReference type="PANTHER" id="PTHR30606:SF10">
    <property type="entry name" value="PHOSPHATIDYLINOSITOL MANNOSIDE ACYLTRANSFERASE"/>
    <property type="match status" value="1"/>
</dbReference>
<proteinExistence type="predicted"/>
<dbReference type="RefSeq" id="WP_092224123.1">
    <property type="nucleotide sequence ID" value="NZ_FNJI01000022.1"/>
</dbReference>
<dbReference type="AlphaFoldDB" id="A0A1H0T4G2"/>
<keyword evidence="7" id="KW-1133">Transmembrane helix</keyword>
<evidence type="ECO:0000256" key="3">
    <source>
        <dbReference type="ARBA" id="ARBA00022519"/>
    </source>
</evidence>
<keyword evidence="6 8" id="KW-0012">Acyltransferase</keyword>
<dbReference type="Pfam" id="PF03279">
    <property type="entry name" value="Lip_A_acyltrans"/>
    <property type="match status" value="1"/>
</dbReference>
<organism evidence="8 9">
    <name type="scientific">Desulforhopalus singaporensis</name>
    <dbReference type="NCBI Taxonomy" id="91360"/>
    <lineage>
        <taxon>Bacteria</taxon>
        <taxon>Pseudomonadati</taxon>
        <taxon>Thermodesulfobacteriota</taxon>
        <taxon>Desulfobulbia</taxon>
        <taxon>Desulfobulbales</taxon>
        <taxon>Desulfocapsaceae</taxon>
        <taxon>Desulforhopalus</taxon>
    </lineage>
</organism>
<dbReference type="PANTHER" id="PTHR30606">
    <property type="entry name" value="LIPID A BIOSYNTHESIS LAUROYL ACYLTRANSFERASE"/>
    <property type="match status" value="1"/>
</dbReference>
<protein>
    <submittedName>
        <fullName evidence="8">Predicted acyltransferase, LPLAT superfamily</fullName>
    </submittedName>
</protein>
<evidence type="ECO:0000256" key="1">
    <source>
        <dbReference type="ARBA" id="ARBA00004533"/>
    </source>
</evidence>
<accession>A0A1H0T4G2</accession>
<keyword evidence="9" id="KW-1185">Reference proteome</keyword>
<keyword evidence="2" id="KW-1003">Cell membrane</keyword>
<dbReference type="Proteomes" id="UP000199073">
    <property type="component" value="Unassembled WGS sequence"/>
</dbReference>
<evidence type="ECO:0000256" key="4">
    <source>
        <dbReference type="ARBA" id="ARBA00022679"/>
    </source>
</evidence>
<dbReference type="GO" id="GO:0016746">
    <property type="term" value="F:acyltransferase activity"/>
    <property type="evidence" value="ECO:0007669"/>
    <property type="project" value="UniProtKB-KW"/>
</dbReference>
<gene>
    <name evidence="8" type="ORF">SAMN05660330_02925</name>
</gene>
<sequence length="300" mass="34310">MSAEKKRFGEICRRLETLGHWFFYVAMRFFGHGGGRLLLGPVVFCYVLFSRKIHKIVGYYLVRRFPGKSWLCYRLYVLKIIYSFGGILVDRGWLGLSPRSDFQGELIGYERIKELIGQGNGVVLVTAHVGNWQSALERIGELPVRVHALMQYDREAAKHFFDLGGKKRSFEIIDVNSSFGGMIEAAAALQRGEVVTIMGDRYTRGPFSEVEFLGDTVRVTNGAYSLAATCGAPVVILLAAKTGAKTYNLTVVDSFQPEYCSRDEREGMLRDCSSRFMEAIEEYLQMYPYQWYNFYNFWDQ</sequence>
<keyword evidence="5 7" id="KW-0472">Membrane</keyword>
<evidence type="ECO:0000256" key="2">
    <source>
        <dbReference type="ARBA" id="ARBA00022475"/>
    </source>
</evidence>
<dbReference type="GO" id="GO:0009247">
    <property type="term" value="P:glycolipid biosynthetic process"/>
    <property type="evidence" value="ECO:0007669"/>
    <property type="project" value="UniProtKB-ARBA"/>
</dbReference>
<evidence type="ECO:0000313" key="8">
    <source>
        <dbReference type="EMBL" id="SDP48952.1"/>
    </source>
</evidence>
<keyword evidence="3" id="KW-0997">Cell inner membrane</keyword>
<evidence type="ECO:0000256" key="7">
    <source>
        <dbReference type="SAM" id="Phobius"/>
    </source>
</evidence>
<feature type="transmembrane region" description="Helical" evidence="7">
    <location>
        <begin position="29"/>
        <end position="49"/>
    </location>
</feature>
<reference evidence="8 9" key="1">
    <citation type="submission" date="2016-10" db="EMBL/GenBank/DDBJ databases">
        <authorList>
            <person name="de Groot N.N."/>
        </authorList>
    </citation>
    <scope>NUCLEOTIDE SEQUENCE [LARGE SCALE GENOMIC DNA]</scope>
    <source>
        <strain evidence="8 9">DSM 12130</strain>
    </source>
</reference>